<dbReference type="SUPFAM" id="SSF52172">
    <property type="entry name" value="CheY-like"/>
    <property type="match status" value="1"/>
</dbReference>
<evidence type="ECO:0000313" key="11">
    <source>
        <dbReference type="Proteomes" id="UP000002985"/>
    </source>
</evidence>
<accession>I3IH62</accession>
<comment type="caution">
    <text evidence="10">The sequence shown here is derived from an EMBL/GenBank/DDBJ whole genome shotgun (WGS) entry which is preliminary data.</text>
</comment>
<dbReference type="InterPro" id="IPR002078">
    <property type="entry name" value="Sigma_54_int"/>
</dbReference>
<dbReference type="Gene3D" id="1.10.10.60">
    <property type="entry name" value="Homeodomain-like"/>
    <property type="match status" value="1"/>
</dbReference>
<keyword evidence="5" id="KW-0805">Transcription regulation</keyword>
<dbReference type="CDD" id="cd00009">
    <property type="entry name" value="AAA"/>
    <property type="match status" value="1"/>
</dbReference>
<sequence>MKSRVLVVDDEKLIRISLEDKLVKEGYKVTSLPNAIEGLKILQSTSFDAVITDLRLPKMDGIDFLREVKKAYPDIVVILMTAYGSIENAVIAMKEGAYDYVTKPFSLEELIIKLQKALRHKNMIAENTLLKQQVLSQYGYDNIIGKSEAMKQVFEIISTVSNRDTTILIQGESGTGKELIAGAVHYNSNRCDMPFVKLSCAALNREILESELFGHEKGSFTGAIKTRRGRFELADGGTIFLDDVDDIPLEMQVKLLRVLQEREFERVGGEETIPVDVRVICATKKELKKLVQKGQFREDLYYRLNVVTIHLSPLRERKDDIPLLVNYFMKKYAIRQRVDVQSISQEALNLLLLYNWPGNIRELENVIEHAVAFCSSRTIIPKNLPINVVEGNAPSGIFPIELSTIDSIDLQETLGEAEKKLLIWAYQKTQGNQVRMSEILRIPRTTLQNKLAKYNITKLCLSASEWAQ</sequence>
<dbReference type="GO" id="GO:0006355">
    <property type="term" value="P:regulation of DNA-templated transcription"/>
    <property type="evidence" value="ECO:0007669"/>
    <property type="project" value="InterPro"/>
</dbReference>
<dbReference type="SUPFAM" id="SSF46689">
    <property type="entry name" value="Homeodomain-like"/>
    <property type="match status" value="1"/>
</dbReference>
<feature type="domain" description="Sigma-54 factor interaction" evidence="8">
    <location>
        <begin position="143"/>
        <end position="372"/>
    </location>
</feature>
<dbReference type="InterPro" id="IPR058031">
    <property type="entry name" value="AAA_lid_NorR"/>
</dbReference>
<feature type="modified residue" description="4-aspartylphosphate" evidence="7">
    <location>
        <position position="53"/>
    </location>
</feature>
<dbReference type="PANTHER" id="PTHR32071">
    <property type="entry name" value="TRANSCRIPTIONAL REGULATORY PROTEIN"/>
    <property type="match status" value="1"/>
</dbReference>
<dbReference type="Gene3D" id="3.40.50.2300">
    <property type="match status" value="1"/>
</dbReference>
<evidence type="ECO:0000256" key="6">
    <source>
        <dbReference type="ARBA" id="ARBA00023163"/>
    </source>
</evidence>
<dbReference type="Pfam" id="PF00072">
    <property type="entry name" value="Response_reg"/>
    <property type="match status" value="1"/>
</dbReference>
<dbReference type="AlphaFoldDB" id="I3IH62"/>
<dbReference type="Pfam" id="PF00158">
    <property type="entry name" value="Sigma54_activat"/>
    <property type="match status" value="1"/>
</dbReference>
<dbReference type="Pfam" id="PF02954">
    <property type="entry name" value="HTH_8"/>
    <property type="match status" value="1"/>
</dbReference>
<dbReference type="Gene3D" id="3.40.50.300">
    <property type="entry name" value="P-loop containing nucleotide triphosphate hydrolases"/>
    <property type="match status" value="1"/>
</dbReference>
<keyword evidence="2" id="KW-0547">Nucleotide-binding</keyword>
<dbReference type="FunFam" id="3.40.50.2300:FF:000018">
    <property type="entry name" value="DNA-binding transcriptional regulator NtrC"/>
    <property type="match status" value="1"/>
</dbReference>
<dbReference type="InterPro" id="IPR009057">
    <property type="entry name" value="Homeodomain-like_sf"/>
</dbReference>
<keyword evidence="6" id="KW-0804">Transcription</keyword>
<dbReference type="InterPro" id="IPR002197">
    <property type="entry name" value="HTH_Fis"/>
</dbReference>
<name>I3IH62_9BACT</name>
<dbReference type="PROSITE" id="PS00688">
    <property type="entry name" value="SIGMA54_INTERACT_3"/>
    <property type="match status" value="1"/>
</dbReference>
<evidence type="ECO:0000259" key="8">
    <source>
        <dbReference type="PROSITE" id="PS50045"/>
    </source>
</evidence>
<dbReference type="SMART" id="SM00448">
    <property type="entry name" value="REC"/>
    <property type="match status" value="1"/>
</dbReference>
<dbReference type="InterPro" id="IPR001789">
    <property type="entry name" value="Sig_transdc_resp-reg_receiver"/>
</dbReference>
<dbReference type="PROSITE" id="PS50110">
    <property type="entry name" value="RESPONSE_REGULATORY"/>
    <property type="match status" value="1"/>
</dbReference>
<dbReference type="Proteomes" id="UP000002985">
    <property type="component" value="Unassembled WGS sequence"/>
</dbReference>
<dbReference type="FunFam" id="3.40.50.300:FF:000006">
    <property type="entry name" value="DNA-binding transcriptional regulator NtrC"/>
    <property type="match status" value="1"/>
</dbReference>
<dbReference type="Gene3D" id="1.10.8.60">
    <property type="match status" value="1"/>
</dbReference>
<dbReference type="InterPro" id="IPR011006">
    <property type="entry name" value="CheY-like_superfamily"/>
</dbReference>
<keyword evidence="1 7" id="KW-0597">Phosphoprotein</keyword>
<reference evidence="10 11" key="1">
    <citation type="journal article" date="2012" name="FEBS Lett.">
        <title>Anammox organism KSU-1 expresses a NirK-type copper-containing nitrite reductase instead of a NirS-type with cytochrome cd1.</title>
        <authorList>
            <person name="Hira D."/>
            <person name="Toh H."/>
            <person name="Migita C.T."/>
            <person name="Okubo H."/>
            <person name="Nishiyama T."/>
            <person name="Hattori M."/>
            <person name="Furukawa K."/>
            <person name="Fujii T."/>
        </authorList>
    </citation>
    <scope>NUCLEOTIDE SEQUENCE [LARGE SCALE GENOMIC DNA]</scope>
</reference>
<dbReference type="PROSITE" id="PS00675">
    <property type="entry name" value="SIGMA54_INTERACT_1"/>
    <property type="match status" value="1"/>
</dbReference>
<evidence type="ECO:0000259" key="9">
    <source>
        <dbReference type="PROSITE" id="PS50110"/>
    </source>
</evidence>
<keyword evidence="11" id="KW-1185">Reference proteome</keyword>
<keyword evidence="4" id="KW-0902">Two-component regulatory system</keyword>
<dbReference type="InterPro" id="IPR003593">
    <property type="entry name" value="AAA+_ATPase"/>
</dbReference>
<organism evidence="10 11">
    <name type="scientific">Candidatus Jettenia caeni</name>
    <dbReference type="NCBI Taxonomy" id="247490"/>
    <lineage>
        <taxon>Bacteria</taxon>
        <taxon>Pseudomonadati</taxon>
        <taxon>Planctomycetota</taxon>
        <taxon>Candidatus Brocadiia</taxon>
        <taxon>Candidatus Brocadiales</taxon>
        <taxon>Candidatus Brocadiaceae</taxon>
        <taxon>Candidatus Jettenia</taxon>
    </lineage>
</organism>
<dbReference type="eggNOG" id="COG2204">
    <property type="taxonomic scope" value="Bacteria"/>
</dbReference>
<dbReference type="Pfam" id="PF25601">
    <property type="entry name" value="AAA_lid_14"/>
    <property type="match status" value="1"/>
</dbReference>
<evidence type="ECO:0000313" key="10">
    <source>
        <dbReference type="EMBL" id="GAB61057.1"/>
    </source>
</evidence>
<keyword evidence="3" id="KW-0067">ATP-binding</keyword>
<evidence type="ECO:0000256" key="5">
    <source>
        <dbReference type="ARBA" id="ARBA00023015"/>
    </source>
</evidence>
<evidence type="ECO:0000256" key="7">
    <source>
        <dbReference type="PROSITE-ProRule" id="PRU00169"/>
    </source>
</evidence>
<dbReference type="InterPro" id="IPR025944">
    <property type="entry name" value="Sigma_54_int_dom_CS"/>
</dbReference>
<dbReference type="GO" id="GO:0000160">
    <property type="term" value="P:phosphorelay signal transduction system"/>
    <property type="evidence" value="ECO:0007669"/>
    <property type="project" value="UniProtKB-KW"/>
</dbReference>
<gene>
    <name evidence="10" type="ORF">KSU1_B0200</name>
</gene>
<dbReference type="OrthoDB" id="9807827at2"/>
<evidence type="ECO:0000256" key="3">
    <source>
        <dbReference type="ARBA" id="ARBA00022840"/>
    </source>
</evidence>
<feature type="domain" description="Response regulatory" evidence="9">
    <location>
        <begin position="4"/>
        <end position="118"/>
    </location>
</feature>
<dbReference type="InterPro" id="IPR025662">
    <property type="entry name" value="Sigma_54_int_dom_ATP-bd_1"/>
</dbReference>
<evidence type="ECO:0000256" key="2">
    <source>
        <dbReference type="ARBA" id="ARBA00022741"/>
    </source>
</evidence>
<dbReference type="PROSITE" id="PS50045">
    <property type="entry name" value="SIGMA54_INTERACT_4"/>
    <property type="match status" value="1"/>
</dbReference>
<dbReference type="SUPFAM" id="SSF52540">
    <property type="entry name" value="P-loop containing nucleoside triphosphate hydrolases"/>
    <property type="match status" value="1"/>
</dbReference>
<protein>
    <submittedName>
        <fullName evidence="10">Two-component response regulator</fullName>
    </submittedName>
</protein>
<dbReference type="SMART" id="SM00382">
    <property type="entry name" value="AAA"/>
    <property type="match status" value="1"/>
</dbReference>
<dbReference type="InterPro" id="IPR027417">
    <property type="entry name" value="P-loop_NTPase"/>
</dbReference>
<dbReference type="EMBL" id="BAFH01000002">
    <property type="protein sequence ID" value="GAB61057.1"/>
    <property type="molecule type" value="Genomic_DNA"/>
</dbReference>
<dbReference type="GO" id="GO:0043565">
    <property type="term" value="F:sequence-specific DNA binding"/>
    <property type="evidence" value="ECO:0007669"/>
    <property type="project" value="InterPro"/>
</dbReference>
<proteinExistence type="predicted"/>
<evidence type="ECO:0000256" key="4">
    <source>
        <dbReference type="ARBA" id="ARBA00023012"/>
    </source>
</evidence>
<dbReference type="GO" id="GO:0005524">
    <property type="term" value="F:ATP binding"/>
    <property type="evidence" value="ECO:0007669"/>
    <property type="project" value="UniProtKB-KW"/>
</dbReference>
<dbReference type="STRING" id="247490.KSU1_B0200"/>
<evidence type="ECO:0000256" key="1">
    <source>
        <dbReference type="ARBA" id="ARBA00022553"/>
    </source>
</evidence>